<comment type="caution">
    <text evidence="2">The sequence shown here is derived from an EMBL/GenBank/DDBJ whole genome shotgun (WGS) entry which is preliminary data.</text>
</comment>
<keyword evidence="3" id="KW-1185">Reference proteome</keyword>
<dbReference type="Gene3D" id="3.30.160.20">
    <property type="match status" value="1"/>
</dbReference>
<accession>A0A7K1Y1J8</accession>
<organism evidence="2 3">
    <name type="scientific">Hufsiella ginkgonis</name>
    <dbReference type="NCBI Taxonomy" id="2695274"/>
    <lineage>
        <taxon>Bacteria</taxon>
        <taxon>Pseudomonadati</taxon>
        <taxon>Bacteroidota</taxon>
        <taxon>Sphingobacteriia</taxon>
        <taxon>Sphingobacteriales</taxon>
        <taxon>Sphingobacteriaceae</taxon>
        <taxon>Hufsiella</taxon>
    </lineage>
</organism>
<reference evidence="2 3" key="1">
    <citation type="submission" date="2019-11" db="EMBL/GenBank/DDBJ databases">
        <title>Pedobacter sp. HMF7056 Genome sequencing and assembly.</title>
        <authorList>
            <person name="Kang H."/>
            <person name="Kim H."/>
            <person name="Joh K."/>
        </authorList>
    </citation>
    <scope>NUCLEOTIDE SEQUENCE [LARGE SCALE GENOMIC DNA]</scope>
    <source>
        <strain evidence="2 3">HMF7056</strain>
    </source>
</reference>
<protein>
    <recommendedName>
        <fullName evidence="4">Aminoacyl-tRNA hydrolase</fullName>
    </recommendedName>
</protein>
<sequence>MLLKQAKGPGIPRRMAGNSSTGRLKPLPQALQAQELIIDISGVDVHQLVKCDVNDVKTDTMRVSGPIGQNVNKVETAVRGVHVLRDPARLEAKVLAWQTERLVERQHAHGQRIAR</sequence>
<feature type="region of interest" description="Disordered" evidence="1">
    <location>
        <begin position="1"/>
        <end position="25"/>
    </location>
</feature>
<dbReference type="SUPFAM" id="SSF75620">
    <property type="entry name" value="Release factor"/>
    <property type="match status" value="1"/>
</dbReference>
<evidence type="ECO:0000313" key="3">
    <source>
        <dbReference type="Proteomes" id="UP000451233"/>
    </source>
</evidence>
<gene>
    <name evidence="2" type="ORF">GS398_14720</name>
</gene>
<dbReference type="EMBL" id="WVHS01000003">
    <property type="protein sequence ID" value="MXV16556.1"/>
    <property type="molecule type" value="Genomic_DNA"/>
</dbReference>
<evidence type="ECO:0008006" key="4">
    <source>
        <dbReference type="Google" id="ProtNLM"/>
    </source>
</evidence>
<proteinExistence type="predicted"/>
<evidence type="ECO:0000313" key="2">
    <source>
        <dbReference type="EMBL" id="MXV16556.1"/>
    </source>
</evidence>
<dbReference type="AlphaFoldDB" id="A0A7K1Y1J8"/>
<name>A0A7K1Y1J8_9SPHI</name>
<dbReference type="InterPro" id="IPR045853">
    <property type="entry name" value="Pep_chain_release_fac_I_sf"/>
</dbReference>
<evidence type="ECO:0000256" key="1">
    <source>
        <dbReference type="SAM" id="MobiDB-lite"/>
    </source>
</evidence>
<dbReference type="Proteomes" id="UP000451233">
    <property type="component" value="Unassembled WGS sequence"/>
</dbReference>